<accession>A0A921G051</accession>
<comment type="caution">
    <text evidence="1">The sequence shown here is derived from an EMBL/GenBank/DDBJ whole genome shotgun (WGS) entry which is preliminary data.</text>
</comment>
<dbReference type="Proteomes" id="UP000698173">
    <property type="component" value="Unassembled WGS sequence"/>
</dbReference>
<proteinExistence type="predicted"/>
<reference evidence="1" key="1">
    <citation type="journal article" date="2021" name="PeerJ">
        <title>Extensive microbial diversity within the chicken gut microbiome revealed by metagenomics and culture.</title>
        <authorList>
            <person name="Gilroy R."/>
            <person name="Ravi A."/>
            <person name="Getino M."/>
            <person name="Pursley I."/>
            <person name="Horton D.L."/>
            <person name="Alikhan N.F."/>
            <person name="Baker D."/>
            <person name="Gharbi K."/>
            <person name="Hall N."/>
            <person name="Watson M."/>
            <person name="Adriaenssens E.M."/>
            <person name="Foster-Nyarko E."/>
            <person name="Jarju S."/>
            <person name="Secka A."/>
            <person name="Antonio M."/>
            <person name="Oren A."/>
            <person name="Chaudhuri R.R."/>
            <person name="La Ragione R."/>
            <person name="Hildebrand F."/>
            <person name="Pallen M.J."/>
        </authorList>
    </citation>
    <scope>NUCLEOTIDE SEQUENCE</scope>
    <source>
        <strain evidence="1">CHK171-7178</strain>
    </source>
</reference>
<sequence>MTTTDIWWETIFEGNLSLGINKERLGELEEESFLYFDEEQQMQELAH</sequence>
<evidence type="ECO:0000313" key="1">
    <source>
        <dbReference type="EMBL" id="HJF32988.1"/>
    </source>
</evidence>
<evidence type="ECO:0000313" key="2">
    <source>
        <dbReference type="Proteomes" id="UP000698173"/>
    </source>
</evidence>
<name>A0A921G051_SPOPS</name>
<reference evidence="1" key="2">
    <citation type="submission" date="2021-09" db="EMBL/GenBank/DDBJ databases">
        <authorList>
            <person name="Gilroy R."/>
        </authorList>
    </citation>
    <scope>NUCLEOTIDE SEQUENCE</scope>
    <source>
        <strain evidence="1">CHK171-7178</strain>
    </source>
</reference>
<dbReference type="AlphaFoldDB" id="A0A921G051"/>
<dbReference type="EMBL" id="DYWT01000234">
    <property type="protein sequence ID" value="HJF32988.1"/>
    <property type="molecule type" value="Genomic_DNA"/>
</dbReference>
<protein>
    <submittedName>
        <fullName evidence="1">Uncharacterized protein</fullName>
    </submittedName>
</protein>
<organism evidence="1 2">
    <name type="scientific">Sporosarcina psychrophila</name>
    <name type="common">Bacillus psychrophilus</name>
    <dbReference type="NCBI Taxonomy" id="1476"/>
    <lineage>
        <taxon>Bacteria</taxon>
        <taxon>Bacillati</taxon>
        <taxon>Bacillota</taxon>
        <taxon>Bacilli</taxon>
        <taxon>Bacillales</taxon>
        <taxon>Caryophanaceae</taxon>
        <taxon>Sporosarcina</taxon>
    </lineage>
</organism>
<gene>
    <name evidence="1" type="ORF">K8V56_14595</name>
</gene>